<dbReference type="Pfam" id="PF08495">
    <property type="entry name" value="FIST"/>
    <property type="match status" value="1"/>
</dbReference>
<keyword evidence="8" id="KW-0418">Kinase</keyword>
<dbReference type="EMBL" id="JAAXKZ010000121">
    <property type="protein sequence ID" value="NMH94605.1"/>
    <property type="molecule type" value="Genomic_DNA"/>
</dbReference>
<proteinExistence type="predicted"/>
<dbReference type="AlphaFoldDB" id="A0A848DPY8"/>
<evidence type="ECO:0000259" key="7">
    <source>
        <dbReference type="SMART" id="SM01204"/>
    </source>
</evidence>
<evidence type="ECO:0000256" key="1">
    <source>
        <dbReference type="ARBA" id="ARBA00004651"/>
    </source>
</evidence>
<dbReference type="PANTHER" id="PTHR14939">
    <property type="entry name" value="F-BOX ONLY PROTEIN 22"/>
    <property type="match status" value="1"/>
</dbReference>
<keyword evidence="9" id="KW-1185">Reference proteome</keyword>
<keyword evidence="5" id="KW-0472">Membrane</keyword>
<dbReference type="PANTHER" id="PTHR14939:SF5">
    <property type="entry name" value="F-BOX ONLY PROTEIN 22"/>
    <property type="match status" value="1"/>
</dbReference>
<comment type="caution">
    <text evidence="8">The sequence shown here is derived from an EMBL/GenBank/DDBJ whole genome shotgun (WGS) entry which is preliminary data.</text>
</comment>
<feature type="domain" description="FIST C-domain" evidence="7">
    <location>
        <begin position="247"/>
        <end position="389"/>
    </location>
</feature>
<sequence length="406" mass="40679">MSDEYGPGAGSGIDEPVAPSAGRRFGDGLAVGPDLQGAAEVAVAQALAPLGGATPDLMCVFVAGRPGPGGEDAVAAAGLRAMELGGARHTIGASAGGVIGDGRGVEGTPAVAAWAATLPGVDIRPFRLATERSGDGIDVTGFPQRREDDRVAVVLVDPQTFPIGGFLQRCNAVLPGFPLVGGLASAPTGNSLFLDGEVLPGGGVGVMLGGEVAARVVVSQGCRPIGPTMIVTKAERNLLVELAGAPAYAKLGEIITALPPPEQQLAARGLHLGVAMNEYAEDHGRGDFLIRGVLGVDVESGAIAVGDVVEVGQSVRFQVRDADAAGEDLAELLAGAVADAPASGALLFSCNGRGRHMFPSADHDVDAVRSGLGTDGVAGFFAAGEIGPVGGRNHLHGFTASVLTFR</sequence>
<dbReference type="SMART" id="SM00897">
    <property type="entry name" value="FIST"/>
    <property type="match status" value="1"/>
</dbReference>
<evidence type="ECO:0000313" key="9">
    <source>
        <dbReference type="Proteomes" id="UP000586918"/>
    </source>
</evidence>
<dbReference type="InterPro" id="IPR013702">
    <property type="entry name" value="FIST_domain_N"/>
</dbReference>
<dbReference type="RefSeq" id="WP_169415287.1">
    <property type="nucleotide sequence ID" value="NZ_JAAXKZ010000121.1"/>
</dbReference>
<keyword evidence="8" id="KW-0808">Transferase</keyword>
<dbReference type="InterPro" id="IPR019494">
    <property type="entry name" value="FIST_C"/>
</dbReference>
<dbReference type="PIRSF" id="PIRSF018953">
    <property type="entry name" value="UCP018953"/>
    <property type="match status" value="1"/>
</dbReference>
<reference evidence="8 9" key="1">
    <citation type="submission" date="2020-04" db="EMBL/GenBank/DDBJ databases">
        <authorList>
            <person name="Klaysubun C."/>
            <person name="Duangmal K."/>
            <person name="Lipun K."/>
        </authorList>
    </citation>
    <scope>NUCLEOTIDE SEQUENCE [LARGE SCALE GENOMIC DNA]</scope>
    <source>
        <strain evidence="8 9">DSM 45300</strain>
    </source>
</reference>
<keyword evidence="3" id="KW-0812">Transmembrane</keyword>
<accession>A0A848DPY8</accession>
<dbReference type="Proteomes" id="UP000586918">
    <property type="component" value="Unassembled WGS sequence"/>
</dbReference>
<dbReference type="InterPro" id="IPR016741">
    <property type="entry name" value="UCP018953"/>
</dbReference>
<evidence type="ECO:0000256" key="5">
    <source>
        <dbReference type="ARBA" id="ARBA00023136"/>
    </source>
</evidence>
<keyword evidence="2" id="KW-1003">Cell membrane</keyword>
<dbReference type="GO" id="GO:0005886">
    <property type="term" value="C:plasma membrane"/>
    <property type="evidence" value="ECO:0007669"/>
    <property type="project" value="UniProtKB-SubCell"/>
</dbReference>
<feature type="domain" description="FIST" evidence="6">
    <location>
        <begin position="54"/>
        <end position="246"/>
    </location>
</feature>
<evidence type="ECO:0000256" key="2">
    <source>
        <dbReference type="ARBA" id="ARBA00022475"/>
    </source>
</evidence>
<name>A0A848DPY8_9PSEU</name>
<evidence type="ECO:0000256" key="3">
    <source>
        <dbReference type="ARBA" id="ARBA00022692"/>
    </source>
</evidence>
<evidence type="ECO:0000259" key="6">
    <source>
        <dbReference type="SMART" id="SM00897"/>
    </source>
</evidence>
<keyword evidence="4" id="KW-1133">Transmembrane helix</keyword>
<organism evidence="8 9">
    <name type="scientific">Pseudonocardia bannensis</name>
    <dbReference type="NCBI Taxonomy" id="630973"/>
    <lineage>
        <taxon>Bacteria</taxon>
        <taxon>Bacillati</taxon>
        <taxon>Actinomycetota</taxon>
        <taxon>Actinomycetes</taxon>
        <taxon>Pseudonocardiales</taxon>
        <taxon>Pseudonocardiaceae</taxon>
        <taxon>Pseudonocardia</taxon>
    </lineage>
</organism>
<dbReference type="Pfam" id="PF10442">
    <property type="entry name" value="FIST_C"/>
    <property type="match status" value="1"/>
</dbReference>
<evidence type="ECO:0000256" key="4">
    <source>
        <dbReference type="ARBA" id="ARBA00022989"/>
    </source>
</evidence>
<comment type="subcellular location">
    <subcellularLocation>
        <location evidence="1">Cell membrane</location>
        <topology evidence="1">Multi-pass membrane protein</topology>
    </subcellularLocation>
</comment>
<dbReference type="GO" id="GO:0016301">
    <property type="term" value="F:kinase activity"/>
    <property type="evidence" value="ECO:0007669"/>
    <property type="project" value="UniProtKB-KW"/>
</dbReference>
<gene>
    <name evidence="8" type="ORF">HF519_24135</name>
</gene>
<evidence type="ECO:0000313" key="8">
    <source>
        <dbReference type="EMBL" id="NMH94605.1"/>
    </source>
</evidence>
<dbReference type="SMART" id="SM01204">
    <property type="entry name" value="FIST_C"/>
    <property type="match status" value="1"/>
</dbReference>
<protein>
    <submittedName>
        <fullName evidence="8">Histidine kinase</fullName>
    </submittedName>
</protein>